<keyword evidence="1 2" id="KW-0732">Signal</keyword>
<dbReference type="RefSeq" id="WP_156739162.1">
    <property type="nucleotide sequence ID" value="NZ_CACRYJ010000010.1"/>
</dbReference>
<dbReference type="GO" id="GO:0030976">
    <property type="term" value="F:thiamine pyrophosphate binding"/>
    <property type="evidence" value="ECO:0007669"/>
    <property type="project" value="TreeGrafter"/>
</dbReference>
<protein>
    <submittedName>
        <fullName evidence="3">Thiamine-binding periplasmic protein</fullName>
    </submittedName>
</protein>
<feature type="chain" id="PRO_5029499869" evidence="2">
    <location>
        <begin position="40"/>
        <end position="372"/>
    </location>
</feature>
<dbReference type="EMBL" id="CACRYJ010000010">
    <property type="protein sequence ID" value="VZO35398.1"/>
    <property type="molecule type" value="Genomic_DNA"/>
</dbReference>
<dbReference type="AlphaFoldDB" id="A0A7M4DEQ5"/>
<dbReference type="PANTHER" id="PTHR30006:SF2">
    <property type="entry name" value="ABC TRANSPORTER SUBSTRATE-BINDING PROTEIN"/>
    <property type="match status" value="1"/>
</dbReference>
<dbReference type="GO" id="GO:0030975">
    <property type="term" value="F:thiamine binding"/>
    <property type="evidence" value="ECO:0007669"/>
    <property type="project" value="InterPro"/>
</dbReference>
<comment type="caution">
    <text evidence="3">The sequence shown here is derived from an EMBL/GenBank/DDBJ whole genome shotgun (WGS) entry which is preliminary data.</text>
</comment>
<dbReference type="GO" id="GO:0030288">
    <property type="term" value="C:outer membrane-bounded periplasmic space"/>
    <property type="evidence" value="ECO:0007669"/>
    <property type="project" value="TreeGrafter"/>
</dbReference>
<dbReference type="CDD" id="cd13545">
    <property type="entry name" value="PBP2_TbpA"/>
    <property type="match status" value="1"/>
</dbReference>
<feature type="signal peptide" evidence="2">
    <location>
        <begin position="1"/>
        <end position="39"/>
    </location>
</feature>
<name>A0A7M4DEQ5_9MICO</name>
<dbReference type="GO" id="GO:0015888">
    <property type="term" value="P:thiamine transport"/>
    <property type="evidence" value="ECO:0007669"/>
    <property type="project" value="InterPro"/>
</dbReference>
<evidence type="ECO:0000256" key="1">
    <source>
        <dbReference type="ARBA" id="ARBA00022729"/>
    </source>
</evidence>
<reference evidence="3 4" key="1">
    <citation type="submission" date="2019-11" db="EMBL/GenBank/DDBJ databases">
        <authorList>
            <person name="Criscuolo A."/>
        </authorList>
    </citation>
    <scope>NUCLEOTIDE SEQUENCE [LARGE SCALE GENOMIC DNA]</scope>
    <source>
        <strain evidence="3">CIP111667</strain>
    </source>
</reference>
<proteinExistence type="predicted"/>
<keyword evidence="4" id="KW-1185">Reference proteome</keyword>
<dbReference type="Gene3D" id="3.40.190.10">
    <property type="entry name" value="Periplasmic binding protein-like II"/>
    <property type="match status" value="2"/>
</dbReference>
<dbReference type="Pfam" id="PF13343">
    <property type="entry name" value="SBP_bac_6"/>
    <property type="match status" value="1"/>
</dbReference>
<evidence type="ECO:0000256" key="2">
    <source>
        <dbReference type="SAM" id="SignalP"/>
    </source>
</evidence>
<gene>
    <name evidence="3" type="primary">thiB</name>
    <name evidence="3" type="ORF">HALOF300_00595</name>
</gene>
<sequence>MFHHARRPHGPRPATARRRRAATGLTALAALALAGCSLAGGGGDDGGADPSAAGGGVVRVVTHDSFSLSEDLITAFEADSGYTLEFSAPGDGGALVNQLILTKDSPLGDVAFGVDNSFASRAIDAEVFEPYAPADLPDSAEQYLADDAGSLTPIDVGDVCLNVDHTWFTEHGIAEPATLEDLLAPEYEGLTVVPNPATSSPGLAFLLATVGAFGEDGWVDYWADLSANGLKVVQGWSDAYSVDFSGSTGAGAYPIVLSYSTSPAFEVAEGADSAPTGALLDTCFRQVEYAGVLAGAENPEGARAFIDFLLTEAVQADIPGQMYVYPVDERVELPESWTTFAPLAPEPFEVAPEDIAANRDAWIQTWTDTVIG</sequence>
<evidence type="ECO:0000313" key="3">
    <source>
        <dbReference type="EMBL" id="VZO35398.1"/>
    </source>
</evidence>
<dbReference type="PANTHER" id="PTHR30006">
    <property type="entry name" value="THIAMINE-BINDING PERIPLASMIC PROTEIN-RELATED"/>
    <property type="match status" value="1"/>
</dbReference>
<dbReference type="InterPro" id="IPR005948">
    <property type="entry name" value="ThiB-like"/>
</dbReference>
<accession>A0A7M4DEQ5</accession>
<dbReference type="SUPFAM" id="SSF53850">
    <property type="entry name" value="Periplasmic binding protein-like II"/>
    <property type="match status" value="1"/>
</dbReference>
<evidence type="ECO:0000313" key="4">
    <source>
        <dbReference type="Proteomes" id="UP000419743"/>
    </source>
</evidence>
<dbReference type="Proteomes" id="UP000419743">
    <property type="component" value="Unassembled WGS sequence"/>
</dbReference>
<dbReference type="NCBIfam" id="TIGR01254">
    <property type="entry name" value="sfuA"/>
    <property type="match status" value="1"/>
</dbReference>
<organism evidence="3 4">
    <name type="scientific">Occultella aeris</name>
    <dbReference type="NCBI Taxonomy" id="2761496"/>
    <lineage>
        <taxon>Bacteria</taxon>
        <taxon>Bacillati</taxon>
        <taxon>Actinomycetota</taxon>
        <taxon>Actinomycetes</taxon>
        <taxon>Micrococcales</taxon>
        <taxon>Ruaniaceae</taxon>
        <taxon>Occultella</taxon>
    </lineage>
</organism>